<dbReference type="InterPro" id="IPR050375">
    <property type="entry name" value="MFS_TsgA-like"/>
</dbReference>
<comment type="subcellular location">
    <subcellularLocation>
        <location evidence="1">Cell inner membrane</location>
        <topology evidence="1">Multi-pass membrane protein</topology>
    </subcellularLocation>
</comment>
<gene>
    <name evidence="7" type="ORF">POM99_02175</name>
</gene>
<organism evidence="7 8">
    <name type="scientific">Novosphingobium cyanobacteriorum</name>
    <dbReference type="NCBI Taxonomy" id="3024215"/>
    <lineage>
        <taxon>Bacteria</taxon>
        <taxon>Pseudomonadati</taxon>
        <taxon>Pseudomonadota</taxon>
        <taxon>Alphaproteobacteria</taxon>
        <taxon>Sphingomonadales</taxon>
        <taxon>Sphingomonadaceae</taxon>
        <taxon>Novosphingobium</taxon>
    </lineage>
</organism>
<feature type="transmembrane region" description="Helical" evidence="6">
    <location>
        <begin position="316"/>
        <end position="338"/>
    </location>
</feature>
<feature type="transmembrane region" description="Helical" evidence="6">
    <location>
        <begin position="350"/>
        <end position="369"/>
    </location>
</feature>
<comment type="caution">
    <text evidence="7">The sequence shown here is derived from an EMBL/GenBank/DDBJ whole genome shotgun (WGS) entry which is preliminary data.</text>
</comment>
<dbReference type="InterPro" id="IPR011701">
    <property type="entry name" value="MFS"/>
</dbReference>
<feature type="transmembrane region" description="Helical" evidence="6">
    <location>
        <begin position="267"/>
        <end position="284"/>
    </location>
</feature>
<keyword evidence="5 6" id="KW-0472">Membrane</keyword>
<dbReference type="PANTHER" id="PTHR43702">
    <property type="entry name" value="L-FUCOSE-PROTON SYMPORTER"/>
    <property type="match status" value="1"/>
</dbReference>
<evidence type="ECO:0000313" key="7">
    <source>
        <dbReference type="EMBL" id="MDF8331997.1"/>
    </source>
</evidence>
<keyword evidence="2" id="KW-1003">Cell membrane</keyword>
<proteinExistence type="predicted"/>
<dbReference type="Proteomes" id="UP001222770">
    <property type="component" value="Unassembled WGS sequence"/>
</dbReference>
<evidence type="ECO:0000256" key="2">
    <source>
        <dbReference type="ARBA" id="ARBA00022475"/>
    </source>
</evidence>
<feature type="transmembrane region" description="Helical" evidence="6">
    <location>
        <begin position="51"/>
        <end position="72"/>
    </location>
</feature>
<protein>
    <submittedName>
        <fullName evidence="7">MFS transporter</fullName>
    </submittedName>
</protein>
<feature type="transmembrane region" description="Helical" evidence="6">
    <location>
        <begin position="223"/>
        <end position="247"/>
    </location>
</feature>
<dbReference type="Pfam" id="PF07690">
    <property type="entry name" value="MFS_1"/>
    <property type="match status" value="1"/>
</dbReference>
<name>A0ABT6CI30_9SPHN</name>
<reference evidence="7 8" key="1">
    <citation type="submission" date="2023-03" db="EMBL/GenBank/DDBJ databases">
        <title>Novosphingobium cyanobacteriorum sp. nov., isolated from a eutrophic reservoir during the Microcystis bloom period.</title>
        <authorList>
            <person name="Kang M."/>
            <person name="Le V."/>
            <person name="Ko S.-R."/>
            <person name="Lee S.-A."/>
            <person name="Ahn C.-Y."/>
        </authorList>
    </citation>
    <scope>NUCLEOTIDE SEQUENCE [LARGE SCALE GENOMIC DNA]</scope>
    <source>
        <strain evidence="7 8">HBC54</strain>
    </source>
</reference>
<feature type="transmembrane region" description="Helical" evidence="6">
    <location>
        <begin position="108"/>
        <end position="134"/>
    </location>
</feature>
<feature type="transmembrane region" description="Helical" evidence="6">
    <location>
        <begin position="84"/>
        <end position="102"/>
    </location>
</feature>
<sequence>MSPKPPANAGTAESRAMLVCAFGAFFVMGVAGAMATTLVPLVPSLFDVGLTAAMTVQWIALVVSGGASLLLARQLQWSGPRSMMLGGLCVVAGGCALVGMAISPPLPFALLVAALAVVALGITALQVVANLCAVSAGPAATSAARLAAAQAFNSLGVLAGVCLGATLALGSGRLGAGIAYAITGIVTAAVIAVALFVPRASWQYSAQDDPGTPLGEALRSPGAWIGAVTIALYVGAEGTIGSLLIPYLHQPSIMNLDLASAGQYVAWGYWGSALIGRAAGYVVLKRLPPTAVLATVATLAFAGSLGAIVGSGPLPGWALISIGFCNALMFPVIFALTLDHADAPPAAISGLLSTAVAGGAVMSMTAGYFADRVGIAFAFAVPACAYVAIIGFALWIAGRSRWLPHDSRITSSVGSRSDLTS</sequence>
<evidence type="ECO:0000256" key="4">
    <source>
        <dbReference type="ARBA" id="ARBA00022989"/>
    </source>
</evidence>
<feature type="transmembrane region" description="Helical" evidence="6">
    <location>
        <begin position="174"/>
        <end position="197"/>
    </location>
</feature>
<dbReference type="SUPFAM" id="SSF103473">
    <property type="entry name" value="MFS general substrate transporter"/>
    <property type="match status" value="1"/>
</dbReference>
<evidence type="ECO:0000256" key="5">
    <source>
        <dbReference type="ARBA" id="ARBA00023136"/>
    </source>
</evidence>
<keyword evidence="8" id="KW-1185">Reference proteome</keyword>
<feature type="transmembrane region" description="Helical" evidence="6">
    <location>
        <begin position="375"/>
        <end position="398"/>
    </location>
</feature>
<evidence type="ECO:0000256" key="1">
    <source>
        <dbReference type="ARBA" id="ARBA00004429"/>
    </source>
</evidence>
<keyword evidence="3 6" id="KW-0812">Transmembrane</keyword>
<dbReference type="Gene3D" id="1.20.1250.20">
    <property type="entry name" value="MFS general substrate transporter like domains"/>
    <property type="match status" value="2"/>
</dbReference>
<dbReference type="PANTHER" id="PTHR43702:SF3">
    <property type="entry name" value="PROTEIN TSGA"/>
    <property type="match status" value="1"/>
</dbReference>
<dbReference type="InterPro" id="IPR036259">
    <property type="entry name" value="MFS_trans_sf"/>
</dbReference>
<evidence type="ECO:0000256" key="3">
    <source>
        <dbReference type="ARBA" id="ARBA00022692"/>
    </source>
</evidence>
<evidence type="ECO:0000256" key="6">
    <source>
        <dbReference type="SAM" id="Phobius"/>
    </source>
</evidence>
<feature type="transmembrane region" description="Helical" evidence="6">
    <location>
        <begin position="146"/>
        <end position="168"/>
    </location>
</feature>
<keyword evidence="4 6" id="KW-1133">Transmembrane helix</keyword>
<accession>A0ABT6CI30</accession>
<dbReference type="EMBL" id="JAROCY010000002">
    <property type="protein sequence ID" value="MDF8331997.1"/>
    <property type="molecule type" value="Genomic_DNA"/>
</dbReference>
<feature type="transmembrane region" description="Helical" evidence="6">
    <location>
        <begin position="291"/>
        <end position="310"/>
    </location>
</feature>
<evidence type="ECO:0000313" key="8">
    <source>
        <dbReference type="Proteomes" id="UP001222770"/>
    </source>
</evidence>